<feature type="transmembrane region" description="Helical" evidence="1">
    <location>
        <begin position="157"/>
        <end position="173"/>
    </location>
</feature>
<dbReference type="PANTHER" id="PTHR38454">
    <property type="entry name" value="INTEGRAL MEMBRANE PROTEIN-RELATED"/>
    <property type="match status" value="1"/>
</dbReference>
<feature type="transmembrane region" description="Helical" evidence="1">
    <location>
        <begin position="251"/>
        <end position="274"/>
    </location>
</feature>
<feature type="transmembrane region" description="Helical" evidence="1">
    <location>
        <begin position="374"/>
        <end position="394"/>
    </location>
</feature>
<comment type="caution">
    <text evidence="2">The sequence shown here is derived from an EMBL/GenBank/DDBJ whole genome shotgun (WGS) entry which is preliminary data.</text>
</comment>
<reference evidence="2" key="2">
    <citation type="journal article" date="2021" name="PeerJ">
        <title>Extensive microbial diversity within the chicken gut microbiome revealed by metagenomics and culture.</title>
        <authorList>
            <person name="Gilroy R."/>
            <person name="Ravi A."/>
            <person name="Getino M."/>
            <person name="Pursley I."/>
            <person name="Horton D.L."/>
            <person name="Alikhan N.F."/>
            <person name="Baker D."/>
            <person name="Gharbi K."/>
            <person name="Hall N."/>
            <person name="Watson M."/>
            <person name="Adriaenssens E.M."/>
            <person name="Foster-Nyarko E."/>
            <person name="Jarju S."/>
            <person name="Secka A."/>
            <person name="Antonio M."/>
            <person name="Oren A."/>
            <person name="Chaudhuri R.R."/>
            <person name="La Ragione R."/>
            <person name="Hildebrand F."/>
            <person name="Pallen M.J."/>
        </authorList>
    </citation>
    <scope>NUCLEOTIDE SEQUENCE</scope>
    <source>
        <strain evidence="2">ChiSjej1B19-3389</strain>
    </source>
</reference>
<dbReference type="Proteomes" id="UP000886787">
    <property type="component" value="Unassembled WGS sequence"/>
</dbReference>
<feature type="transmembrane region" description="Helical" evidence="1">
    <location>
        <begin position="219"/>
        <end position="239"/>
    </location>
</feature>
<keyword evidence="1" id="KW-1133">Transmembrane helix</keyword>
<feature type="transmembrane region" description="Helical" evidence="1">
    <location>
        <begin position="128"/>
        <end position="151"/>
    </location>
</feature>
<sequence length="897" mass="100526">MSKKKKKKPAVKKLPTTAPATLQTAGKPSNTRLYLVLSFFLPFLLLGTAYAVNGVYPFGDKQILVTDLWQQYYPFLSDFQAKLQEGSSLLYSWDTGMGSNFVALSAYYLASPLNFFTLFIPQAFLREALTVFLLIRIGCSGLFCAIFLKSVFKRNDITLPFFSVLYALCAYTMGYYWNIIWFDSFALLPLVVLGTVALVREGKYKLYVISLALAVLTNYYMGFFICIFTAIVFFGVCICSKLSLKAFFKKLLSIAGFSAISLSLTAFVTLPAYLNLQLTHSAENAFPSPWKFENSFVDLFGNFAAFVPPNVKEGLPNIYCGFLCIMLAVVFLLAKKISLREKILHVSVLAFLLISCNVNVLNFIWHGFHSTNMIPYRYSFLISFILVVMAYRAFTLLEGITLVDICGMAIAATFVIVCAAVGQQDDTAVYGSIVLAVIFLFVLFLYERKLFNKKAVTGIVCGVILVEMCFNVMIGVNEVRVTDHTGYPDQFNKVQSALDTLEETDDEEFYRVEFSAYYTLNDPPLYGYTGVSQFASTANVNVTNFLEGIGLLGWDAGNRYYYAETSPLTNAFVNLKYLIAKNSYLADTVNWSQAFDTDGMKTYKNNRYLSLGFMTEKNLQTFLPDKTDPFKAQQELFEKATGITDELFTPVSVLNVGHSNLNVYYDQEGVYGQYNYRPQDAAQSSSLKWNYEMPEDGVLYVYAKIDNTENVLVSNDQNGSQHWYNIKRPYIFSAGKYNKGDIVSFFSNTTTGYSGSADIYVCVLNQDVFDRGYALLNDEKLEITNLTSTQVDGTITAKKDGLMYTSIPYEKGWTAYVDGVETEITPIANAMCAIPLSQGEHQVTFKYSPNGFIPGVLLGTAALALFVLIIAVEQVYKRKRKKMLSDPATTTVDTKQV</sequence>
<feature type="transmembrane region" description="Helical" evidence="1">
    <location>
        <begin position="101"/>
        <end position="121"/>
    </location>
</feature>
<proteinExistence type="predicted"/>
<keyword evidence="1" id="KW-0472">Membrane</keyword>
<feature type="transmembrane region" description="Helical" evidence="1">
    <location>
        <begin position="180"/>
        <end position="199"/>
    </location>
</feature>
<feature type="transmembrane region" description="Helical" evidence="1">
    <location>
        <begin position="33"/>
        <end position="52"/>
    </location>
</feature>
<gene>
    <name evidence="2" type="ORF">IAD32_05935</name>
</gene>
<feature type="transmembrane region" description="Helical" evidence="1">
    <location>
        <begin position="401"/>
        <end position="422"/>
    </location>
</feature>
<dbReference type="EMBL" id="DVFW01000028">
    <property type="protein sequence ID" value="HIQ80808.1"/>
    <property type="molecule type" value="Genomic_DNA"/>
</dbReference>
<accession>A0A9D0ZHL8</accession>
<evidence type="ECO:0000256" key="1">
    <source>
        <dbReference type="SAM" id="Phobius"/>
    </source>
</evidence>
<reference evidence="2" key="1">
    <citation type="submission" date="2020-10" db="EMBL/GenBank/DDBJ databases">
        <authorList>
            <person name="Gilroy R."/>
        </authorList>
    </citation>
    <scope>NUCLEOTIDE SEQUENCE</scope>
    <source>
        <strain evidence="2">ChiSjej1B19-3389</strain>
    </source>
</reference>
<feature type="transmembrane region" description="Helical" evidence="1">
    <location>
        <begin position="852"/>
        <end position="872"/>
    </location>
</feature>
<dbReference type="AlphaFoldDB" id="A0A9D0ZHL8"/>
<dbReference type="InterPro" id="IPR018580">
    <property type="entry name" value="Uncharacterised_YfhO"/>
</dbReference>
<keyword evidence="1" id="KW-0812">Transmembrane</keyword>
<dbReference type="Pfam" id="PF09586">
    <property type="entry name" value="YfhO"/>
    <property type="match status" value="1"/>
</dbReference>
<feature type="transmembrane region" description="Helical" evidence="1">
    <location>
        <begin position="316"/>
        <end position="334"/>
    </location>
</feature>
<evidence type="ECO:0000313" key="2">
    <source>
        <dbReference type="EMBL" id="HIQ80808.1"/>
    </source>
</evidence>
<name>A0A9D0ZHL8_9FIRM</name>
<protein>
    <submittedName>
        <fullName evidence="2">YfhO family protein</fullName>
    </submittedName>
</protein>
<feature type="transmembrane region" description="Helical" evidence="1">
    <location>
        <begin position="455"/>
        <end position="476"/>
    </location>
</feature>
<dbReference type="PANTHER" id="PTHR38454:SF1">
    <property type="entry name" value="INTEGRAL MEMBRANE PROTEIN"/>
    <property type="match status" value="1"/>
</dbReference>
<feature type="transmembrane region" description="Helical" evidence="1">
    <location>
        <begin position="428"/>
        <end position="446"/>
    </location>
</feature>
<feature type="transmembrane region" description="Helical" evidence="1">
    <location>
        <begin position="346"/>
        <end position="368"/>
    </location>
</feature>
<evidence type="ECO:0000313" key="3">
    <source>
        <dbReference type="Proteomes" id="UP000886787"/>
    </source>
</evidence>
<organism evidence="2 3">
    <name type="scientific">Candidatus Scatavimonas merdigallinarum</name>
    <dbReference type="NCBI Taxonomy" id="2840914"/>
    <lineage>
        <taxon>Bacteria</taxon>
        <taxon>Bacillati</taxon>
        <taxon>Bacillota</taxon>
        <taxon>Clostridia</taxon>
        <taxon>Eubacteriales</taxon>
        <taxon>Oscillospiraceae</taxon>
        <taxon>Oscillospiraceae incertae sedis</taxon>
        <taxon>Candidatus Scatavimonas</taxon>
    </lineage>
</organism>